<protein>
    <submittedName>
        <fullName evidence="1">Uncharacterized protein</fullName>
    </submittedName>
</protein>
<dbReference type="AlphaFoldDB" id="A0A5E4CU55"/>
<evidence type="ECO:0000313" key="2">
    <source>
        <dbReference type="Proteomes" id="UP000335636"/>
    </source>
</evidence>
<sequence>MPPLCGRSFCTVKGPVIVAVQPPLCGLFEMQYECSSSNNDDDCDPLSTSS</sequence>
<evidence type="ECO:0000313" key="1">
    <source>
        <dbReference type="EMBL" id="VTJ85347.1"/>
    </source>
</evidence>
<comment type="caution">
    <text evidence="1">The sequence shown here is derived from an EMBL/GenBank/DDBJ whole genome shotgun (WGS) entry which is preliminary data.</text>
</comment>
<feature type="non-terminal residue" evidence="1">
    <location>
        <position position="50"/>
    </location>
</feature>
<dbReference type="Proteomes" id="UP000335636">
    <property type="component" value="Unassembled WGS sequence"/>
</dbReference>
<reference evidence="1" key="1">
    <citation type="submission" date="2019-04" db="EMBL/GenBank/DDBJ databases">
        <authorList>
            <person name="Alioto T."/>
            <person name="Alioto T."/>
        </authorList>
    </citation>
    <scope>NUCLEOTIDE SEQUENCE [LARGE SCALE GENOMIC DNA]</scope>
</reference>
<organism evidence="1 2">
    <name type="scientific">Marmota monax</name>
    <name type="common">Woodchuck</name>
    <dbReference type="NCBI Taxonomy" id="9995"/>
    <lineage>
        <taxon>Eukaryota</taxon>
        <taxon>Metazoa</taxon>
        <taxon>Chordata</taxon>
        <taxon>Craniata</taxon>
        <taxon>Vertebrata</taxon>
        <taxon>Euteleostomi</taxon>
        <taxon>Mammalia</taxon>
        <taxon>Eutheria</taxon>
        <taxon>Euarchontoglires</taxon>
        <taxon>Glires</taxon>
        <taxon>Rodentia</taxon>
        <taxon>Sciuromorpha</taxon>
        <taxon>Sciuridae</taxon>
        <taxon>Xerinae</taxon>
        <taxon>Marmotini</taxon>
        <taxon>Marmota</taxon>
    </lineage>
</organism>
<proteinExistence type="predicted"/>
<keyword evidence="2" id="KW-1185">Reference proteome</keyword>
<gene>
    <name evidence="1" type="ORF">MONAX_5E014096</name>
</gene>
<dbReference type="EMBL" id="CABDUW010002077">
    <property type="protein sequence ID" value="VTJ85347.1"/>
    <property type="molecule type" value="Genomic_DNA"/>
</dbReference>
<name>A0A5E4CU55_MARMO</name>
<accession>A0A5E4CU55</accession>